<dbReference type="KEGG" id="acou:A5CBH24_25630"/>
<organism evidence="1 2">
    <name type="scientific">Alistipes communis</name>
    <dbReference type="NCBI Taxonomy" id="2585118"/>
    <lineage>
        <taxon>Bacteria</taxon>
        <taxon>Pseudomonadati</taxon>
        <taxon>Bacteroidota</taxon>
        <taxon>Bacteroidia</taxon>
        <taxon>Bacteroidales</taxon>
        <taxon>Rikenellaceae</taxon>
        <taxon>Alistipes</taxon>
    </lineage>
</organism>
<evidence type="ECO:0000313" key="1">
    <source>
        <dbReference type="EMBL" id="BBL05250.1"/>
    </source>
</evidence>
<dbReference type="OrthoDB" id="1001549at2"/>
<accession>A0A4Y1WW92</accession>
<keyword evidence="2" id="KW-1185">Reference proteome</keyword>
<dbReference type="Proteomes" id="UP000318946">
    <property type="component" value="Chromosome"/>
</dbReference>
<name>A0A4Y1WW92_9BACT</name>
<dbReference type="AlphaFoldDB" id="A0A4Y1WW92"/>
<sequence>MVILKRDDGLWLHVLYGQTGGCVIHHTTNDILHIGCFGLFVRDDRPQRIGREVILQAPVRWDGE</sequence>
<gene>
    <name evidence="1" type="ORF">A5CBH24_25630</name>
</gene>
<dbReference type="EMBL" id="AP019735">
    <property type="protein sequence ID" value="BBL05250.1"/>
    <property type="molecule type" value="Genomic_DNA"/>
</dbReference>
<protein>
    <submittedName>
        <fullName evidence="1">Uncharacterized protein</fullName>
    </submittedName>
</protein>
<reference evidence="2" key="1">
    <citation type="submission" date="2019-06" db="EMBL/GenBank/DDBJ databases">
        <title>Alistipes onderdonkii subsp. vulgaris subsp. nov., Alistipes dispar sp. nov. and Alistipes communis sp. nov., isolated from human faeces, and creation of Alistipes onderdonkii subsp. onderdonkii subsp. nov.</title>
        <authorList>
            <person name="Sakamoto M."/>
            <person name="Ikeyama N."/>
            <person name="Ogata Y."/>
            <person name="Suda W."/>
            <person name="Iino T."/>
            <person name="Hattori M."/>
            <person name="Ohkuma M."/>
        </authorList>
    </citation>
    <scope>NUCLEOTIDE SEQUENCE [LARGE SCALE GENOMIC DNA]</scope>
    <source>
        <strain evidence="2">5CBH24</strain>
    </source>
</reference>
<proteinExistence type="predicted"/>
<evidence type="ECO:0000313" key="2">
    <source>
        <dbReference type="Proteomes" id="UP000318946"/>
    </source>
</evidence>